<evidence type="ECO:0000259" key="3">
    <source>
        <dbReference type="PROSITE" id="PS50222"/>
    </source>
</evidence>
<feature type="domain" description="EF-hand" evidence="3">
    <location>
        <begin position="18"/>
        <end position="53"/>
    </location>
</feature>
<keyword evidence="1" id="KW-0106">Calcium</keyword>
<dbReference type="PROSITE" id="PS50222">
    <property type="entry name" value="EF_HAND_2"/>
    <property type="match status" value="2"/>
</dbReference>
<dbReference type="PROSITE" id="PS00018">
    <property type="entry name" value="EF_HAND_1"/>
    <property type="match status" value="2"/>
</dbReference>
<dbReference type="Proteomes" id="UP000306102">
    <property type="component" value="Unassembled WGS sequence"/>
</dbReference>
<dbReference type="EMBL" id="SDRB02010645">
    <property type="protein sequence ID" value="THG05317.1"/>
    <property type="molecule type" value="Genomic_DNA"/>
</dbReference>
<reference evidence="4 5" key="1">
    <citation type="journal article" date="2018" name="Proc. Natl. Acad. Sci. U.S.A.">
        <title>Draft genome sequence of Camellia sinensis var. sinensis provides insights into the evolution of the tea genome and tea quality.</title>
        <authorList>
            <person name="Wei C."/>
            <person name="Yang H."/>
            <person name="Wang S."/>
            <person name="Zhao J."/>
            <person name="Liu C."/>
            <person name="Gao L."/>
            <person name="Xia E."/>
            <person name="Lu Y."/>
            <person name="Tai Y."/>
            <person name="She G."/>
            <person name="Sun J."/>
            <person name="Cao H."/>
            <person name="Tong W."/>
            <person name="Gao Q."/>
            <person name="Li Y."/>
            <person name="Deng W."/>
            <person name="Jiang X."/>
            <person name="Wang W."/>
            <person name="Chen Q."/>
            <person name="Zhang S."/>
            <person name="Li H."/>
            <person name="Wu J."/>
            <person name="Wang P."/>
            <person name="Li P."/>
            <person name="Shi C."/>
            <person name="Zheng F."/>
            <person name="Jian J."/>
            <person name="Huang B."/>
            <person name="Shan D."/>
            <person name="Shi M."/>
            <person name="Fang C."/>
            <person name="Yue Y."/>
            <person name="Li F."/>
            <person name="Li D."/>
            <person name="Wei S."/>
            <person name="Han B."/>
            <person name="Jiang C."/>
            <person name="Yin Y."/>
            <person name="Xia T."/>
            <person name="Zhang Z."/>
            <person name="Bennetzen J.L."/>
            <person name="Zhao S."/>
            <person name="Wan X."/>
        </authorList>
    </citation>
    <scope>NUCLEOTIDE SEQUENCE [LARGE SCALE GENOMIC DNA]</scope>
    <source>
        <strain evidence="5">cv. Shuchazao</strain>
        <tissue evidence="4">Leaf</tissue>
    </source>
</reference>
<dbReference type="InterPro" id="IPR018247">
    <property type="entry name" value="EF_Hand_1_Ca_BS"/>
</dbReference>
<feature type="compositionally biased region" description="Polar residues" evidence="2">
    <location>
        <begin position="164"/>
        <end position="187"/>
    </location>
</feature>
<evidence type="ECO:0000313" key="4">
    <source>
        <dbReference type="EMBL" id="THG05317.1"/>
    </source>
</evidence>
<gene>
    <name evidence="4" type="ORF">TEA_010821</name>
</gene>
<dbReference type="AlphaFoldDB" id="A0A4V3WLP4"/>
<dbReference type="SMART" id="SM00054">
    <property type="entry name" value="EFh"/>
    <property type="match status" value="2"/>
</dbReference>
<dbReference type="SUPFAM" id="SSF47473">
    <property type="entry name" value="EF-hand"/>
    <property type="match status" value="1"/>
</dbReference>
<feature type="region of interest" description="Disordered" evidence="2">
    <location>
        <begin position="157"/>
        <end position="187"/>
    </location>
</feature>
<protein>
    <recommendedName>
        <fullName evidence="3">EF-hand domain-containing protein</fullName>
    </recommendedName>
</protein>
<keyword evidence="5" id="KW-1185">Reference proteome</keyword>
<dbReference type="InterPro" id="IPR002048">
    <property type="entry name" value="EF_hand_dom"/>
</dbReference>
<organism evidence="4 5">
    <name type="scientific">Camellia sinensis var. sinensis</name>
    <name type="common">China tea</name>
    <dbReference type="NCBI Taxonomy" id="542762"/>
    <lineage>
        <taxon>Eukaryota</taxon>
        <taxon>Viridiplantae</taxon>
        <taxon>Streptophyta</taxon>
        <taxon>Embryophyta</taxon>
        <taxon>Tracheophyta</taxon>
        <taxon>Spermatophyta</taxon>
        <taxon>Magnoliopsida</taxon>
        <taxon>eudicotyledons</taxon>
        <taxon>Gunneridae</taxon>
        <taxon>Pentapetalae</taxon>
        <taxon>asterids</taxon>
        <taxon>Ericales</taxon>
        <taxon>Theaceae</taxon>
        <taxon>Camellia</taxon>
    </lineage>
</organism>
<proteinExistence type="predicted"/>
<dbReference type="GO" id="GO:0005509">
    <property type="term" value="F:calcium ion binding"/>
    <property type="evidence" value="ECO:0007669"/>
    <property type="project" value="InterPro"/>
</dbReference>
<feature type="domain" description="EF-hand" evidence="3">
    <location>
        <begin position="58"/>
        <end position="87"/>
    </location>
</feature>
<dbReference type="STRING" id="542762.A0A4V3WLP4"/>
<evidence type="ECO:0000313" key="5">
    <source>
        <dbReference type="Proteomes" id="UP000306102"/>
    </source>
</evidence>
<dbReference type="Pfam" id="PF13499">
    <property type="entry name" value="EF-hand_7"/>
    <property type="match status" value="1"/>
</dbReference>
<dbReference type="Gene3D" id="1.10.238.10">
    <property type="entry name" value="EF-hand"/>
    <property type="match status" value="1"/>
</dbReference>
<name>A0A4V3WLP4_CAMSN</name>
<dbReference type="InterPro" id="IPR011992">
    <property type="entry name" value="EF-hand-dom_pair"/>
</dbReference>
<evidence type="ECO:0000256" key="1">
    <source>
        <dbReference type="ARBA" id="ARBA00022837"/>
    </source>
</evidence>
<evidence type="ECO:0000256" key="2">
    <source>
        <dbReference type="SAM" id="MobiDB-lite"/>
    </source>
</evidence>
<comment type="caution">
    <text evidence="4">The sequence shown here is derived from an EMBL/GenBank/DDBJ whole genome shotgun (WGS) entry which is preliminary data.</text>
</comment>
<accession>A0A4V3WLP4</accession>
<sequence>MEDLLKIGEIYYNSGSSDLKDLAHNFFKSLDFDGDNKVSLHEFLGFMRQHGHTKMSSRHFFKELDKDSNGSLEFMEVMGLYYIIKSGRPFCEGCDSFIPTTFFTCSKCFDRADKPFCVCTACFGNGKFIHEHGLDCFLDNYALLEAKRKEAMGKRMAAHASPDNKPSSTVTFTEIQQSASPSNNTSTAMVLFNPEQDEAHADSATAAPAALKLCNSL</sequence>